<dbReference type="EMBL" id="BIXY01000154">
    <property type="protein sequence ID" value="GCF11837.1"/>
    <property type="molecule type" value="Genomic_DNA"/>
</dbReference>
<evidence type="ECO:0000259" key="1">
    <source>
        <dbReference type="Pfam" id="PF07883"/>
    </source>
</evidence>
<dbReference type="OrthoDB" id="9090296at2"/>
<dbReference type="InterPro" id="IPR053146">
    <property type="entry name" value="QDO-like"/>
</dbReference>
<dbReference type="InterPro" id="IPR011051">
    <property type="entry name" value="RmlC_Cupin_sf"/>
</dbReference>
<dbReference type="PANTHER" id="PTHR36440:SF1">
    <property type="entry name" value="PUTATIVE (AFU_ORTHOLOGUE AFUA_8G07350)-RELATED"/>
    <property type="match status" value="1"/>
</dbReference>
<feature type="domain" description="Cupin type-2" evidence="1">
    <location>
        <begin position="48"/>
        <end position="110"/>
    </location>
</feature>
<dbReference type="InterPro" id="IPR014710">
    <property type="entry name" value="RmlC-like_jellyroll"/>
</dbReference>
<dbReference type="Proteomes" id="UP000322530">
    <property type="component" value="Unassembled WGS sequence"/>
</dbReference>
<proteinExistence type="predicted"/>
<dbReference type="AlphaFoldDB" id="A0A5A5TK68"/>
<name>A0A5A5TK68_9CHLR</name>
<dbReference type="Pfam" id="PF07883">
    <property type="entry name" value="Cupin_2"/>
    <property type="match status" value="1"/>
</dbReference>
<gene>
    <name evidence="2" type="ORF">KDI_54010</name>
</gene>
<dbReference type="RefSeq" id="WP_149404631.1">
    <property type="nucleotide sequence ID" value="NZ_BIXY01000154.1"/>
</dbReference>
<evidence type="ECO:0000313" key="3">
    <source>
        <dbReference type="Proteomes" id="UP000322530"/>
    </source>
</evidence>
<dbReference type="SUPFAM" id="SSF51182">
    <property type="entry name" value="RmlC-like cupins"/>
    <property type="match status" value="1"/>
</dbReference>
<keyword evidence="3" id="KW-1185">Reference proteome</keyword>
<comment type="caution">
    <text evidence="2">The sequence shown here is derived from an EMBL/GenBank/DDBJ whole genome shotgun (WGS) entry which is preliminary data.</text>
</comment>
<evidence type="ECO:0000313" key="2">
    <source>
        <dbReference type="EMBL" id="GCF11837.1"/>
    </source>
</evidence>
<accession>A0A5A5TK68</accession>
<dbReference type="InterPro" id="IPR013096">
    <property type="entry name" value="Cupin_2"/>
</dbReference>
<dbReference type="Gene3D" id="2.60.120.10">
    <property type="entry name" value="Jelly Rolls"/>
    <property type="match status" value="1"/>
</dbReference>
<organism evidence="2 3">
    <name type="scientific">Dictyobacter arantiisoli</name>
    <dbReference type="NCBI Taxonomy" id="2014874"/>
    <lineage>
        <taxon>Bacteria</taxon>
        <taxon>Bacillati</taxon>
        <taxon>Chloroflexota</taxon>
        <taxon>Ktedonobacteria</taxon>
        <taxon>Ktedonobacterales</taxon>
        <taxon>Dictyobacteraceae</taxon>
        <taxon>Dictyobacter</taxon>
    </lineage>
</organism>
<protein>
    <recommendedName>
        <fullName evidence="1">Cupin type-2 domain-containing protein</fullName>
    </recommendedName>
</protein>
<dbReference type="PANTHER" id="PTHR36440">
    <property type="entry name" value="PUTATIVE (AFU_ORTHOLOGUE AFUA_8G07350)-RELATED"/>
    <property type="match status" value="1"/>
</dbReference>
<sequence>MSIDTSNLLLRANEGESTFQASGEFLTWKATAETTGGKYDQVELVTLPQAGPPEHTHTQDELFYFLEGTYRMRLGTQVFTLSAGDFVRVPAGVPHTWRCLGKNAGKILLTYVPGGLRGFFEEVRPFYLAPELDIPKVMALGAKYGVVVTGPPLAEGE</sequence>
<reference evidence="2 3" key="1">
    <citation type="submission" date="2019-01" db="EMBL/GenBank/DDBJ databases">
        <title>Draft genome sequence of Dictyobacter sp. Uno17.</title>
        <authorList>
            <person name="Wang C.M."/>
            <person name="Zheng Y."/>
            <person name="Sakai Y."/>
            <person name="Abe K."/>
            <person name="Yokota A."/>
            <person name="Yabe S."/>
        </authorList>
    </citation>
    <scope>NUCLEOTIDE SEQUENCE [LARGE SCALE GENOMIC DNA]</scope>
    <source>
        <strain evidence="2 3">Uno17</strain>
    </source>
</reference>